<accession>A0A9B0TZ38</accession>
<feature type="compositionally biased region" description="Polar residues" evidence="1">
    <location>
        <begin position="108"/>
        <end position="129"/>
    </location>
</feature>
<dbReference type="OrthoDB" id="9939072at2759"/>
<feature type="region of interest" description="Disordered" evidence="1">
    <location>
        <begin position="41"/>
        <end position="75"/>
    </location>
</feature>
<dbReference type="CTD" id="80178"/>
<feature type="region of interest" description="Disordered" evidence="1">
    <location>
        <begin position="314"/>
        <end position="337"/>
    </location>
</feature>
<dbReference type="RefSeq" id="XP_006874026.1">
    <property type="nucleotide sequence ID" value="XM_006873964.1"/>
</dbReference>
<dbReference type="InterPro" id="IPR031518">
    <property type="entry name" value="DUF4693"/>
</dbReference>
<proteinExistence type="predicted"/>
<dbReference type="GeneID" id="102813375"/>
<protein>
    <submittedName>
        <fullName evidence="3">Uncharacterized protein C16orf59 homolog</fullName>
    </submittedName>
</protein>
<sequence>MLPAECSRRLVTELRGALDACAERQQQLDQSLRGCRRLLRAWEPTGPPAPASTPGPETKKEDQPPACAPSPQDVKELELLTQALAKAVRVRKGVSRAGQGHKAPNLKPRTSATRASTPSQAPGQPGSRTSKTKPRQSIHQPKVPAKDHPEVKLLPGGQRTTQGTGVGASGPSIGDSQVAPEAFTLKEKGTLLRLPAVFQRAVSKNSGLWTQICSTETSSSASAAARARFLRKMRAASGLSSGSGLSAAEVEAEVEQLWHACSLLKLCMRNELAAAPTHWLQEYRRLLMLEGLQAMVGQCLHRLQELQEVVAEEQLESRPSGMPRKASLPCGGEGAPKSPQPLLYSSTQELQALTALRLRIAMLRQQLHLQKVLIAELLPLASVPGPYHLALCRAAYSLLCEGSQRFPAVLRDQPAD</sequence>
<feature type="region of interest" description="Disordered" evidence="1">
    <location>
        <begin position="91"/>
        <end position="175"/>
    </location>
</feature>
<gene>
    <name evidence="3" type="primary">LOC102813375</name>
</gene>
<dbReference type="Pfam" id="PF15764">
    <property type="entry name" value="DUF4693"/>
    <property type="match status" value="1"/>
</dbReference>
<evidence type="ECO:0000313" key="3">
    <source>
        <dbReference type="RefSeq" id="XP_006874026.1"/>
    </source>
</evidence>
<name>A0A9B0TZ38_CHRAS</name>
<dbReference type="PANTHER" id="PTHR14870:SF1">
    <property type="entry name" value="TUBULIN EPSILON AND DELTA COMPLEX PROTEIN 2"/>
    <property type="match status" value="1"/>
</dbReference>
<dbReference type="PANTHER" id="PTHR14870">
    <property type="entry name" value="TUBULIN EPSILON AND DELTA COMPLEX PROTEIN 2"/>
    <property type="match status" value="1"/>
</dbReference>
<keyword evidence="2" id="KW-1185">Reference proteome</keyword>
<dbReference type="Proteomes" id="UP000504623">
    <property type="component" value="Unplaced"/>
</dbReference>
<evidence type="ECO:0000313" key="2">
    <source>
        <dbReference type="Proteomes" id="UP000504623"/>
    </source>
</evidence>
<organism evidence="2 3">
    <name type="scientific">Chrysochloris asiatica</name>
    <name type="common">Cape golden mole</name>
    <dbReference type="NCBI Taxonomy" id="185453"/>
    <lineage>
        <taxon>Eukaryota</taxon>
        <taxon>Metazoa</taxon>
        <taxon>Chordata</taxon>
        <taxon>Craniata</taxon>
        <taxon>Vertebrata</taxon>
        <taxon>Euteleostomi</taxon>
        <taxon>Mammalia</taxon>
        <taxon>Eutheria</taxon>
        <taxon>Afrotheria</taxon>
        <taxon>Chrysochloridae</taxon>
        <taxon>Chrysochlorinae</taxon>
        <taxon>Chrysochloris</taxon>
    </lineage>
</organism>
<reference evidence="3" key="1">
    <citation type="submission" date="2025-08" db="UniProtKB">
        <authorList>
            <consortium name="RefSeq"/>
        </authorList>
    </citation>
    <scope>IDENTIFICATION</scope>
    <source>
        <tissue evidence="3">Spleen</tissue>
    </source>
</reference>
<dbReference type="AlphaFoldDB" id="A0A9B0TZ38"/>
<evidence type="ECO:0000256" key="1">
    <source>
        <dbReference type="SAM" id="MobiDB-lite"/>
    </source>
</evidence>